<evidence type="ECO:0000259" key="5">
    <source>
        <dbReference type="SMART" id="SM00382"/>
    </source>
</evidence>
<proteinExistence type="inferred from homology"/>
<dbReference type="InterPro" id="IPR027417">
    <property type="entry name" value="P-loop_NTPase"/>
</dbReference>
<dbReference type="OrthoDB" id="1721884at2759"/>
<organism evidence="7 8">
    <name type="scientific">Ichthyophthirius multifiliis</name>
    <name type="common">White spot disease agent</name>
    <name type="synonym">Ich</name>
    <dbReference type="NCBI Taxonomy" id="5932"/>
    <lineage>
        <taxon>Eukaryota</taxon>
        <taxon>Sar</taxon>
        <taxon>Alveolata</taxon>
        <taxon>Ciliophora</taxon>
        <taxon>Intramacronucleata</taxon>
        <taxon>Oligohymenophorea</taxon>
        <taxon>Hymenostomatida</taxon>
        <taxon>Ophryoglenina</taxon>
        <taxon>Ichthyophthirius</taxon>
    </lineage>
</organism>
<dbReference type="InterPro" id="IPR019489">
    <property type="entry name" value="Clp_ATPase_C"/>
</dbReference>
<dbReference type="GO" id="GO:0009376">
    <property type="term" value="C:HslUV protease complex"/>
    <property type="evidence" value="ECO:0007669"/>
    <property type="project" value="InterPro"/>
</dbReference>
<dbReference type="Gene3D" id="1.10.8.60">
    <property type="match status" value="1"/>
</dbReference>
<dbReference type="RefSeq" id="XP_004032331.1">
    <property type="nucleotide sequence ID" value="XM_004032283.1"/>
</dbReference>
<dbReference type="InterPro" id="IPR004491">
    <property type="entry name" value="HslU"/>
</dbReference>
<keyword evidence="4" id="KW-0143">Chaperone</keyword>
<dbReference type="OMA" id="YGMIKTD"/>
<dbReference type="STRING" id="857967.G0QVM1"/>
<evidence type="ECO:0000313" key="8">
    <source>
        <dbReference type="Proteomes" id="UP000008983"/>
    </source>
</evidence>
<comment type="similarity">
    <text evidence="1">Belongs to the ClpX chaperone family. HslU subfamily.</text>
</comment>
<evidence type="ECO:0000259" key="6">
    <source>
        <dbReference type="SMART" id="SM01086"/>
    </source>
</evidence>
<sequence length="432" mass="49885">MTPKEVVDYLSEYIIGQKQAKRAVAIAYRNRWRRQGLPEDLKKEVCPKNILMIGPTGSGKTEIARRLAQLTDAPFVKVEATKYTEIGYHGKDVEQIIQDLVRTAVRNAKVNHKKQVDLARKEIEEIVINQLVESLLGPNFSNEQIINKKKGDIRNGAMNDRRITIEIPPNLYEKNDFDSIMEFIDYLKSFKPGLNPKNLITRLKLKDAKQQLLQTYEESLYQAVNYEKNALKQVEEEGIVFIDEIDKIATNENTINSQKSPSQDGVQRDLLPLIEGTIVNTKWGDVKTDHILFIAAGSFSMNKPSDLIPELLGRLPIRVELQQLKKSEFYKILKYPKYNVLMQQKELLKQEGVNVNIKDNAILKMAELAEQANLSYEDIGARRLHELIEKCLEQISFDAPYLENKDIVIDQQFIEKKLKQYMEKADYKRYLI</sequence>
<dbReference type="GO" id="GO:0051603">
    <property type="term" value="P:proteolysis involved in protein catabolic process"/>
    <property type="evidence" value="ECO:0007669"/>
    <property type="project" value="TreeGrafter"/>
</dbReference>
<dbReference type="InParanoid" id="G0QVM1"/>
<dbReference type="Proteomes" id="UP000008983">
    <property type="component" value="Unassembled WGS sequence"/>
</dbReference>
<evidence type="ECO:0000313" key="7">
    <source>
        <dbReference type="EMBL" id="EGR30744.1"/>
    </source>
</evidence>
<dbReference type="PANTHER" id="PTHR48102:SF3">
    <property type="entry name" value="ATP-DEPENDENT PROTEASE ATPASE SUBUNIT HSLU"/>
    <property type="match status" value="1"/>
</dbReference>
<keyword evidence="8" id="KW-1185">Reference proteome</keyword>
<protein>
    <submittedName>
        <fullName evidence="7">Uncharacterized protein</fullName>
    </submittedName>
</protein>
<dbReference type="Pfam" id="PF07724">
    <property type="entry name" value="AAA_2"/>
    <property type="match status" value="1"/>
</dbReference>
<feature type="domain" description="AAA+ ATPase" evidence="5">
    <location>
        <begin position="46"/>
        <end position="325"/>
    </location>
</feature>
<dbReference type="InterPro" id="IPR050052">
    <property type="entry name" value="ATP-dep_Clp_protease_ClpX"/>
</dbReference>
<dbReference type="InterPro" id="IPR003593">
    <property type="entry name" value="AAA+_ATPase"/>
</dbReference>
<evidence type="ECO:0000256" key="1">
    <source>
        <dbReference type="ARBA" id="ARBA00009771"/>
    </source>
</evidence>
<dbReference type="GO" id="GO:0005524">
    <property type="term" value="F:ATP binding"/>
    <property type="evidence" value="ECO:0007669"/>
    <property type="project" value="UniProtKB-KW"/>
</dbReference>
<dbReference type="SUPFAM" id="SSF52540">
    <property type="entry name" value="P-loop containing nucleoside triphosphate hydrolases"/>
    <property type="match status" value="1"/>
</dbReference>
<dbReference type="InterPro" id="IPR003959">
    <property type="entry name" value="ATPase_AAA_core"/>
</dbReference>
<evidence type="ECO:0000256" key="3">
    <source>
        <dbReference type="ARBA" id="ARBA00022840"/>
    </source>
</evidence>
<dbReference type="Pfam" id="PF00004">
    <property type="entry name" value="AAA"/>
    <property type="match status" value="1"/>
</dbReference>
<dbReference type="Gene3D" id="3.40.50.300">
    <property type="entry name" value="P-loop containing nucleotide triphosphate hydrolases"/>
    <property type="match status" value="2"/>
</dbReference>
<keyword evidence="3" id="KW-0067">ATP-binding</keyword>
<dbReference type="GO" id="GO:0008233">
    <property type="term" value="F:peptidase activity"/>
    <property type="evidence" value="ECO:0007669"/>
    <property type="project" value="InterPro"/>
</dbReference>
<dbReference type="GO" id="GO:0016887">
    <property type="term" value="F:ATP hydrolysis activity"/>
    <property type="evidence" value="ECO:0007669"/>
    <property type="project" value="InterPro"/>
</dbReference>
<gene>
    <name evidence="7" type="ORF">IMG5_124570</name>
</gene>
<evidence type="ECO:0000256" key="4">
    <source>
        <dbReference type="ARBA" id="ARBA00023186"/>
    </source>
</evidence>
<dbReference type="NCBIfam" id="NF003544">
    <property type="entry name" value="PRK05201.1"/>
    <property type="match status" value="1"/>
</dbReference>
<reference evidence="7 8" key="1">
    <citation type="submission" date="2011-07" db="EMBL/GenBank/DDBJ databases">
        <authorList>
            <person name="Coyne R."/>
            <person name="Brami D."/>
            <person name="Johnson J."/>
            <person name="Hostetler J."/>
            <person name="Hannick L."/>
            <person name="Clark T."/>
            <person name="Cassidy-Hanley D."/>
            <person name="Inman J."/>
        </authorList>
    </citation>
    <scope>NUCLEOTIDE SEQUENCE [LARGE SCALE GENOMIC DNA]</scope>
    <source>
        <strain evidence="7 8">G5</strain>
    </source>
</reference>
<keyword evidence="2" id="KW-0547">Nucleotide-binding</keyword>
<dbReference type="PANTHER" id="PTHR48102">
    <property type="entry name" value="ATP-DEPENDENT CLP PROTEASE ATP-BINDING SUBUNIT CLPX-LIKE, MITOCHONDRIAL-RELATED"/>
    <property type="match status" value="1"/>
</dbReference>
<dbReference type="SMART" id="SM00382">
    <property type="entry name" value="AAA"/>
    <property type="match status" value="1"/>
</dbReference>
<dbReference type="NCBIfam" id="TIGR00390">
    <property type="entry name" value="hslU"/>
    <property type="match status" value="1"/>
</dbReference>
<accession>G0QVM1</accession>
<dbReference type="eggNOG" id="KOG0745">
    <property type="taxonomic scope" value="Eukaryota"/>
</dbReference>
<dbReference type="SMART" id="SM01086">
    <property type="entry name" value="ClpB_D2-small"/>
    <property type="match status" value="1"/>
</dbReference>
<evidence type="ECO:0000256" key="2">
    <source>
        <dbReference type="ARBA" id="ARBA00022741"/>
    </source>
</evidence>
<name>G0QVM1_ICHMU</name>
<dbReference type="GeneID" id="14906861"/>
<dbReference type="AlphaFoldDB" id="G0QVM1"/>
<dbReference type="EMBL" id="GL983948">
    <property type="protein sequence ID" value="EGR30744.1"/>
    <property type="molecule type" value="Genomic_DNA"/>
</dbReference>
<feature type="domain" description="Clp ATPase C-terminal" evidence="6">
    <location>
        <begin position="324"/>
        <end position="420"/>
    </location>
</feature>